<dbReference type="GO" id="GO:0006612">
    <property type="term" value="P:protein targeting to membrane"/>
    <property type="evidence" value="ECO:0007669"/>
    <property type="project" value="TreeGrafter"/>
</dbReference>
<evidence type="ECO:0000313" key="15">
    <source>
        <dbReference type="Proteomes" id="UP000290900"/>
    </source>
</evidence>
<evidence type="ECO:0000256" key="5">
    <source>
        <dbReference type="ARBA" id="ARBA00023136"/>
    </source>
</evidence>
<keyword evidence="2 11" id="KW-0808">Transferase</keyword>
<dbReference type="GO" id="GO:0005794">
    <property type="term" value="C:Golgi apparatus"/>
    <property type="evidence" value="ECO:0007669"/>
    <property type="project" value="TreeGrafter"/>
</dbReference>
<evidence type="ECO:0000256" key="11">
    <source>
        <dbReference type="RuleBase" id="RU079119"/>
    </source>
</evidence>
<dbReference type="GO" id="GO:0016020">
    <property type="term" value="C:membrane"/>
    <property type="evidence" value="ECO:0007669"/>
    <property type="project" value="UniProtKB-SubCell"/>
</dbReference>
<evidence type="ECO:0000256" key="2">
    <source>
        <dbReference type="ARBA" id="ARBA00022679"/>
    </source>
</evidence>
<dbReference type="GO" id="GO:0005783">
    <property type="term" value="C:endoplasmic reticulum"/>
    <property type="evidence" value="ECO:0007669"/>
    <property type="project" value="TreeGrafter"/>
</dbReference>
<evidence type="ECO:0000256" key="12">
    <source>
        <dbReference type="SAM" id="MobiDB-lite"/>
    </source>
</evidence>
<dbReference type="PANTHER" id="PTHR22883">
    <property type="entry name" value="ZINC FINGER DHHC DOMAIN CONTAINING PROTEIN"/>
    <property type="match status" value="1"/>
</dbReference>
<evidence type="ECO:0000256" key="1">
    <source>
        <dbReference type="ARBA" id="ARBA00004141"/>
    </source>
</evidence>
<dbReference type="PANTHER" id="PTHR22883:SF23">
    <property type="entry name" value="PALMITOYLTRANSFERASE ZDHHC6"/>
    <property type="match status" value="1"/>
</dbReference>
<feature type="transmembrane region" description="Helical" evidence="11">
    <location>
        <begin position="43"/>
        <end position="67"/>
    </location>
</feature>
<dbReference type="InterPro" id="IPR001594">
    <property type="entry name" value="Palmitoyltrfase_DHHC"/>
</dbReference>
<organism evidence="14 15">
    <name type="scientific">Brettanomyces naardenensis</name>
    <name type="common">Yeast</name>
    <dbReference type="NCBI Taxonomy" id="13370"/>
    <lineage>
        <taxon>Eukaryota</taxon>
        <taxon>Fungi</taxon>
        <taxon>Dikarya</taxon>
        <taxon>Ascomycota</taxon>
        <taxon>Saccharomycotina</taxon>
        <taxon>Pichiomycetes</taxon>
        <taxon>Pichiales</taxon>
        <taxon>Pichiaceae</taxon>
        <taxon>Brettanomyces</taxon>
    </lineage>
</organism>
<dbReference type="EMBL" id="CAACVR010000075">
    <property type="protein sequence ID" value="VEU24192.1"/>
    <property type="molecule type" value="Genomic_DNA"/>
</dbReference>
<feature type="transmembrane region" description="Helical" evidence="11">
    <location>
        <begin position="231"/>
        <end position="250"/>
    </location>
</feature>
<dbReference type="Pfam" id="PF01529">
    <property type="entry name" value="DHHC"/>
    <property type="match status" value="1"/>
</dbReference>
<dbReference type="FunCoup" id="A0A448YTF2">
    <property type="interactions" value="899"/>
</dbReference>
<keyword evidence="7" id="KW-0449">Lipoprotein</keyword>
<keyword evidence="15" id="KW-1185">Reference proteome</keyword>
<evidence type="ECO:0000256" key="3">
    <source>
        <dbReference type="ARBA" id="ARBA00022692"/>
    </source>
</evidence>
<evidence type="ECO:0000313" key="14">
    <source>
        <dbReference type="EMBL" id="VEU24192.1"/>
    </source>
</evidence>
<reference evidence="14 15" key="1">
    <citation type="submission" date="2018-12" db="EMBL/GenBank/DDBJ databases">
        <authorList>
            <person name="Tiukova I."/>
            <person name="Dainat J."/>
        </authorList>
    </citation>
    <scope>NUCLEOTIDE SEQUENCE [LARGE SCALE GENOMIC DNA]</scope>
</reference>
<dbReference type="GO" id="GO:0019706">
    <property type="term" value="F:protein-cysteine S-palmitoyltransferase activity"/>
    <property type="evidence" value="ECO:0007669"/>
    <property type="project" value="UniProtKB-EC"/>
</dbReference>
<dbReference type="AlphaFoldDB" id="A0A448YTF2"/>
<evidence type="ECO:0000256" key="10">
    <source>
        <dbReference type="ARBA" id="ARBA00048048"/>
    </source>
</evidence>
<dbReference type="OrthoDB" id="331948at2759"/>
<sequence length="379" mass="42733">MKTVGFVTLVRDVVPVLVLLYMGFLEYSFCYEFCYRTVERRSISISLIGIYNVLLCAVLGTWIWVFVEGPGCMGVRVPPYDLDASYRRGRGVVEVEKEEDGEAADGELENPHDHRPSCSPPPQSHPISPTCLPTSPSPPPTIPPPSIFLCNSQGLPAYCTACQTLKVLRSHHTSSCSRCVPTMDHYCLFLGSAIGQNNYRDFIAFIVSVDCLLLLSVVAILCYIKKHLHPAIIVGLSVNIWLFLMVSNLIGSSLSMIRYNETTIERLAKRDLRRRLRKRKNTDVEVLTTYVNVRHPTLEGIRLVVPLSVKDCPYDKGTFAANFKERMTRCRFCNVEEIMEYEKKQFGADFKRKVYERIAHEQGPVRVFGEALLPAGTTA</sequence>
<dbReference type="InterPro" id="IPR039859">
    <property type="entry name" value="PFA4/ZDH16/20/ERF2-like"/>
</dbReference>
<evidence type="ECO:0000256" key="4">
    <source>
        <dbReference type="ARBA" id="ARBA00022989"/>
    </source>
</evidence>
<dbReference type="EC" id="2.3.1.225" evidence="11"/>
<evidence type="ECO:0000259" key="13">
    <source>
        <dbReference type="Pfam" id="PF01529"/>
    </source>
</evidence>
<evidence type="ECO:0000256" key="7">
    <source>
        <dbReference type="ARBA" id="ARBA00023288"/>
    </source>
</evidence>
<feature type="transmembrane region" description="Helical" evidence="11">
    <location>
        <begin position="202"/>
        <end position="224"/>
    </location>
</feature>
<evidence type="ECO:0000256" key="6">
    <source>
        <dbReference type="ARBA" id="ARBA00023139"/>
    </source>
</evidence>
<dbReference type="Proteomes" id="UP000290900">
    <property type="component" value="Unassembled WGS sequence"/>
</dbReference>
<comment type="domain">
    <text evidence="11">The DHHC domain is required for palmitoyltransferase activity.</text>
</comment>
<keyword evidence="3 11" id="KW-0812">Transmembrane</keyword>
<feature type="transmembrane region" description="Helical" evidence="11">
    <location>
        <begin position="13"/>
        <end position="31"/>
    </location>
</feature>
<gene>
    <name evidence="14" type="ORF">BRENAR_LOCUS4920</name>
</gene>
<keyword evidence="8 11" id="KW-0012">Acyltransferase</keyword>
<dbReference type="PROSITE" id="PS50216">
    <property type="entry name" value="DHHC"/>
    <property type="match status" value="1"/>
</dbReference>
<feature type="compositionally biased region" description="Acidic residues" evidence="12">
    <location>
        <begin position="96"/>
        <end position="108"/>
    </location>
</feature>
<comment type="catalytic activity">
    <reaction evidence="10 11">
        <text>L-cysteinyl-[protein] + hexadecanoyl-CoA = S-hexadecanoyl-L-cysteinyl-[protein] + CoA</text>
        <dbReference type="Rhea" id="RHEA:36683"/>
        <dbReference type="Rhea" id="RHEA-COMP:10131"/>
        <dbReference type="Rhea" id="RHEA-COMP:11032"/>
        <dbReference type="ChEBI" id="CHEBI:29950"/>
        <dbReference type="ChEBI" id="CHEBI:57287"/>
        <dbReference type="ChEBI" id="CHEBI:57379"/>
        <dbReference type="ChEBI" id="CHEBI:74151"/>
        <dbReference type="EC" id="2.3.1.225"/>
    </reaction>
</comment>
<keyword evidence="4 11" id="KW-1133">Transmembrane helix</keyword>
<dbReference type="InParanoid" id="A0A448YTF2"/>
<comment type="similarity">
    <text evidence="9">Belongs to the DHHC palmitoyltransferase family. PFA5 subfamily.</text>
</comment>
<feature type="region of interest" description="Disordered" evidence="12">
    <location>
        <begin position="93"/>
        <end position="139"/>
    </location>
</feature>
<proteinExistence type="inferred from homology"/>
<evidence type="ECO:0000256" key="8">
    <source>
        <dbReference type="ARBA" id="ARBA00023315"/>
    </source>
</evidence>
<keyword evidence="5 11" id="KW-0472">Membrane</keyword>
<dbReference type="STRING" id="13370.A0A448YTF2"/>
<name>A0A448YTF2_BRENA</name>
<protein>
    <recommendedName>
        <fullName evidence="11">Palmitoyltransferase</fullName>
        <ecNumber evidence="11">2.3.1.225</ecNumber>
    </recommendedName>
</protein>
<feature type="domain" description="Palmitoyltransferase DHHC" evidence="13">
    <location>
        <begin position="157"/>
        <end position="269"/>
    </location>
</feature>
<accession>A0A448YTF2</accession>
<evidence type="ECO:0000256" key="9">
    <source>
        <dbReference type="ARBA" id="ARBA00038298"/>
    </source>
</evidence>
<comment type="subcellular location">
    <subcellularLocation>
        <location evidence="1">Membrane</location>
        <topology evidence="1">Multi-pass membrane protein</topology>
    </subcellularLocation>
</comment>
<keyword evidence="6" id="KW-0564">Palmitate</keyword>